<name>D5AGD6_STRGZ</name>
<dbReference type="KEGG" id="ssw:SSGZ1_0436"/>
<evidence type="ECO:0000259" key="1">
    <source>
        <dbReference type="PROSITE" id="PS51186"/>
    </source>
</evidence>
<dbReference type="InterPro" id="IPR016181">
    <property type="entry name" value="Acyl_CoA_acyltransferase"/>
</dbReference>
<evidence type="ECO:0000313" key="3">
    <source>
        <dbReference type="Proteomes" id="UP000002359"/>
    </source>
</evidence>
<organism evidence="2 3">
    <name type="scientific">Streptococcus suis (strain GZ1)</name>
    <dbReference type="NCBI Taxonomy" id="423211"/>
    <lineage>
        <taxon>Bacteria</taxon>
        <taxon>Bacillati</taxon>
        <taxon>Bacillota</taxon>
        <taxon>Bacilli</taxon>
        <taxon>Lactobacillales</taxon>
        <taxon>Streptococcaceae</taxon>
        <taxon>Streptococcus</taxon>
    </lineage>
</organism>
<dbReference type="CDD" id="cd04301">
    <property type="entry name" value="NAT_SF"/>
    <property type="match status" value="1"/>
</dbReference>
<proteinExistence type="predicted"/>
<feature type="domain" description="N-acetyltransferase" evidence="1">
    <location>
        <begin position="18"/>
        <end position="163"/>
    </location>
</feature>
<dbReference type="Proteomes" id="UP000002359">
    <property type="component" value="Chromosome"/>
</dbReference>
<protein>
    <submittedName>
        <fullName evidence="2">GCN5-related N-acetyltransferase</fullName>
    </submittedName>
</protein>
<sequence>MVPRTFVLIWREFFIFMIRLELVNKDNFEVVLQVQLASEDQRRVASVEYSLAQAWLYKDSGMILPYAVVSGRKVVGFAMLSIEPKDNSYYLWRLLIDKDFQNRGCGKEAIQQIIGKAKADPLCHKISINYVIGNHKMRYILEKIGFQSVGLEGQEMKMELIIK</sequence>
<reference evidence="2 3" key="1">
    <citation type="journal article" date="2009" name="J. Infect. Dis.">
        <title>Clinical, experimental, and genomic differences between intermediately pathogenic, highly pathogenic, and epidemic Streptococcus suis.</title>
        <authorList>
            <person name="Ye C."/>
            <person name="Zheng H."/>
            <person name="Zhang J."/>
            <person name="Jing H."/>
            <person name="Wang L."/>
            <person name="Xiong Y."/>
            <person name="Wang W."/>
            <person name="Zhou Z."/>
            <person name="Sun Q."/>
            <person name="Luo X."/>
            <person name="Du H."/>
            <person name="Gottschalk M."/>
            <person name="Xu J."/>
        </authorList>
    </citation>
    <scope>NUCLEOTIDE SEQUENCE [LARGE SCALE GENOMIC DNA]</scope>
    <source>
        <strain evidence="2 3">GZ1</strain>
    </source>
</reference>
<dbReference type="SUPFAM" id="SSF55729">
    <property type="entry name" value="Acyl-CoA N-acyltransferases (Nat)"/>
    <property type="match status" value="1"/>
</dbReference>
<accession>D5AGD6</accession>
<dbReference type="GO" id="GO:0016747">
    <property type="term" value="F:acyltransferase activity, transferring groups other than amino-acyl groups"/>
    <property type="evidence" value="ECO:0007669"/>
    <property type="project" value="InterPro"/>
</dbReference>
<dbReference type="InterPro" id="IPR000182">
    <property type="entry name" value="GNAT_dom"/>
</dbReference>
<dbReference type="HOGENOM" id="CLU_111226_4_1_9"/>
<dbReference type="Gene3D" id="3.40.630.30">
    <property type="match status" value="1"/>
</dbReference>
<dbReference type="EMBL" id="CP000837">
    <property type="protein sequence ID" value="ADE30901.1"/>
    <property type="molecule type" value="Genomic_DNA"/>
</dbReference>
<dbReference type="Pfam" id="PF00583">
    <property type="entry name" value="Acetyltransf_1"/>
    <property type="match status" value="1"/>
</dbReference>
<gene>
    <name evidence="2" type="ordered locus">SSGZ1_0436</name>
</gene>
<dbReference type="PROSITE" id="PS51186">
    <property type="entry name" value="GNAT"/>
    <property type="match status" value="1"/>
</dbReference>
<keyword evidence="2" id="KW-0808">Transferase</keyword>
<dbReference type="AlphaFoldDB" id="D5AGD6"/>
<evidence type="ECO:0000313" key="2">
    <source>
        <dbReference type="EMBL" id="ADE30901.1"/>
    </source>
</evidence>